<feature type="compositionally biased region" description="Low complexity" evidence="1">
    <location>
        <begin position="84"/>
        <end position="103"/>
    </location>
</feature>
<feature type="region of interest" description="Disordered" evidence="1">
    <location>
        <begin position="76"/>
        <end position="156"/>
    </location>
</feature>
<reference evidence="2 3" key="1">
    <citation type="submission" date="2022-01" db="EMBL/GenBank/DDBJ databases">
        <title>A high-quality chromosome-level genome assembly of rohu carp, Labeo rohita.</title>
        <authorList>
            <person name="Arick M.A. II"/>
            <person name="Hsu C.-Y."/>
            <person name="Magbanua Z."/>
            <person name="Pechanova O."/>
            <person name="Grover C."/>
            <person name="Miller E."/>
            <person name="Thrash A."/>
            <person name="Ezzel L."/>
            <person name="Alam S."/>
            <person name="Benzie J."/>
            <person name="Hamilton M."/>
            <person name="Karsi A."/>
            <person name="Lawrence M.L."/>
            <person name="Peterson D.G."/>
        </authorList>
    </citation>
    <scope>NUCLEOTIDE SEQUENCE [LARGE SCALE GENOMIC DNA]</scope>
    <source>
        <strain evidence="3">BAU-BD-2019</strain>
        <tissue evidence="2">Blood</tissue>
    </source>
</reference>
<feature type="compositionally biased region" description="Polar residues" evidence="1">
    <location>
        <begin position="145"/>
        <end position="156"/>
    </location>
</feature>
<evidence type="ECO:0000313" key="3">
    <source>
        <dbReference type="Proteomes" id="UP000830375"/>
    </source>
</evidence>
<proteinExistence type="predicted"/>
<organism evidence="2 3">
    <name type="scientific">Labeo rohita</name>
    <name type="common">Indian major carp</name>
    <name type="synonym">Cyprinus rohita</name>
    <dbReference type="NCBI Taxonomy" id="84645"/>
    <lineage>
        <taxon>Eukaryota</taxon>
        <taxon>Metazoa</taxon>
        <taxon>Chordata</taxon>
        <taxon>Craniata</taxon>
        <taxon>Vertebrata</taxon>
        <taxon>Euteleostomi</taxon>
        <taxon>Actinopterygii</taxon>
        <taxon>Neopterygii</taxon>
        <taxon>Teleostei</taxon>
        <taxon>Ostariophysi</taxon>
        <taxon>Cypriniformes</taxon>
        <taxon>Cyprinidae</taxon>
        <taxon>Labeoninae</taxon>
        <taxon>Labeonini</taxon>
        <taxon>Labeo</taxon>
    </lineage>
</organism>
<evidence type="ECO:0000313" key="2">
    <source>
        <dbReference type="EMBL" id="KAI2657574.1"/>
    </source>
</evidence>
<gene>
    <name evidence="2" type="ORF">H4Q32_008926</name>
</gene>
<dbReference type="EMBL" id="JACTAM010000013">
    <property type="protein sequence ID" value="KAI2657574.1"/>
    <property type="molecule type" value="Genomic_DNA"/>
</dbReference>
<dbReference type="Proteomes" id="UP000830375">
    <property type="component" value="Unassembled WGS sequence"/>
</dbReference>
<keyword evidence="3" id="KW-1185">Reference proteome</keyword>
<feature type="compositionally biased region" description="Polar residues" evidence="1">
    <location>
        <begin position="110"/>
        <end position="132"/>
    </location>
</feature>
<accession>A0ABQ8M3V9</accession>
<sequence length="354" mass="36763">MAWKEALPTALPLGVSKHWILDLIDFVCELPILPSSSELLNWEEIPPNLPLPPPLIDLFPASMLILLDPVSPSATPQPTICGMGSPLSGGSLDSDSSLRGPDSASVVRPSGSTIASSSLVSTGARQSTSSTGLPHPSGSALVSRPPTSTSGLHSSGCTSSFRPSGSIGLLLPSSFTSVLCHSGSTMAFRISVYASVAEATCSTLALRILGVTQDRRLSVSVSPPPAPPSVCPLESSALPPPWFLPPSAPPWATIMAVAWVLPGSSCSKSLLSSPWLLPPSDPLRTLLSSPWLLPPSSPPWSPSSTRASSGTDFLPALRYPLSPSHIYSFVLSLCPPPSLPFFSTSGRGGQLSHP</sequence>
<protein>
    <submittedName>
        <fullName evidence="2">Nuclear mitotic apparatus protein 1</fullName>
    </submittedName>
</protein>
<evidence type="ECO:0000256" key="1">
    <source>
        <dbReference type="SAM" id="MobiDB-lite"/>
    </source>
</evidence>
<comment type="caution">
    <text evidence="2">The sequence shown here is derived from an EMBL/GenBank/DDBJ whole genome shotgun (WGS) entry which is preliminary data.</text>
</comment>
<name>A0ABQ8M3V9_LABRO</name>